<gene>
    <name evidence="1" type="ordered locus">Ta0892</name>
</gene>
<dbReference type="InterPro" id="IPR008323">
    <property type="entry name" value="UCP033563"/>
</dbReference>
<dbReference type="Pfam" id="PF06245">
    <property type="entry name" value="DUF1015"/>
    <property type="match status" value="1"/>
</dbReference>
<sequence length="385" mass="44693">MEVKPFRPLIYRKEIDGMISPPFDAITPKQEIELKRNPYNITYLTLPKGRDGVSHARMIMENWIENGVLLRAERDCIIVLKQIFSANSRRITRYGIIARVRVFPENGDVIPHERTFDEFVRDREILMEGIGSQLEPIFLVTLKNELPQYLKIITENMKEDNRYFGPENVENYVYYIYDHKEIQKISNILRNDIAIVADGHHRLQATKNIASRQSGLAREFWSYAMSYVTSIHDEGVLIGGVHRVISSRFRFDADRASKYFYVDQCDTIAGNDPVIYDGRFYCIRPRENVYDNIIDSLNDFLFSKTIGMSTIDLERDVIYTHDYAEVVNLVNSGSFSFGVIMPDWDKAHLVELLLTRKILPQKSTYFYPKIPSGISIDSISEFIVT</sequence>
<dbReference type="EnsemblBacteria" id="CAC12021">
    <property type="protein sequence ID" value="CAC12021"/>
    <property type="gene ID" value="CAC12021"/>
</dbReference>
<dbReference type="KEGG" id="tac:Ta0892"/>
<evidence type="ECO:0000313" key="2">
    <source>
        <dbReference type="Proteomes" id="UP000001024"/>
    </source>
</evidence>
<dbReference type="PaxDb" id="273075-Ta0892"/>
<dbReference type="AlphaFoldDB" id="Q9HJS2"/>
<protein>
    <recommendedName>
        <fullName evidence="3">DUF1015 domain-containing protein</fullName>
    </recommendedName>
</protein>
<evidence type="ECO:0008006" key="3">
    <source>
        <dbReference type="Google" id="ProtNLM"/>
    </source>
</evidence>
<accession>Q9HJS2</accession>
<dbReference type="DNASU" id="1456428"/>
<dbReference type="PANTHER" id="PTHR36454:SF1">
    <property type="entry name" value="DUF1015 DOMAIN-CONTAINING PROTEIN"/>
    <property type="match status" value="1"/>
</dbReference>
<dbReference type="PIRSF" id="PIRSF033563">
    <property type="entry name" value="UCP033563"/>
    <property type="match status" value="1"/>
</dbReference>
<dbReference type="RefSeq" id="WP_010901302.1">
    <property type="nucleotide sequence ID" value="NC_002578.1"/>
</dbReference>
<proteinExistence type="predicted"/>
<dbReference type="PANTHER" id="PTHR36454">
    <property type="entry name" value="LMO2823 PROTEIN"/>
    <property type="match status" value="1"/>
</dbReference>
<keyword evidence="2" id="KW-1185">Reference proteome</keyword>
<dbReference type="Proteomes" id="UP000001024">
    <property type="component" value="Chromosome"/>
</dbReference>
<reference evidence="1 2" key="1">
    <citation type="journal article" date="2000" name="Nature">
        <title>The genome sequence of the thermoacidophilic scavenger Thermoplasma acidophilum.</title>
        <authorList>
            <person name="Ruepp A."/>
            <person name="Graml W."/>
            <person name="Santos-Martinez M.L."/>
            <person name="Koretke K.K."/>
            <person name="Volker C."/>
            <person name="Mewes H.W."/>
            <person name="Frishman D."/>
            <person name="Stocker S."/>
            <person name="Lupas A.N."/>
            <person name="Baumeister W."/>
        </authorList>
    </citation>
    <scope>NUCLEOTIDE SEQUENCE [LARGE SCALE GENOMIC DNA]</scope>
    <source>
        <strain evidence="2">ATCC 25905 / DSM 1728 / JCM 9062 / NBRC 15155 / AMRC-C165</strain>
    </source>
</reference>
<name>Q9HJS2_THEAC</name>
<dbReference type="STRING" id="273075.gene:9572106"/>
<dbReference type="OrthoDB" id="146312at2157"/>
<dbReference type="eggNOG" id="arCOG03573">
    <property type="taxonomic scope" value="Archaea"/>
</dbReference>
<dbReference type="InParanoid" id="Q9HJS2"/>
<evidence type="ECO:0000313" key="1">
    <source>
        <dbReference type="EMBL" id="CAC12021.1"/>
    </source>
</evidence>
<organism evidence="1 2">
    <name type="scientific">Thermoplasma acidophilum (strain ATCC 25905 / DSM 1728 / JCM 9062 / NBRC 15155 / AMRC-C165)</name>
    <dbReference type="NCBI Taxonomy" id="273075"/>
    <lineage>
        <taxon>Archaea</taxon>
        <taxon>Methanobacteriati</taxon>
        <taxon>Thermoplasmatota</taxon>
        <taxon>Thermoplasmata</taxon>
        <taxon>Thermoplasmatales</taxon>
        <taxon>Thermoplasmataceae</taxon>
        <taxon>Thermoplasma</taxon>
    </lineage>
</organism>
<dbReference type="HOGENOM" id="CLU_031277_2_0_2"/>
<dbReference type="EMBL" id="AL445065">
    <property type="protein sequence ID" value="CAC12021.1"/>
    <property type="molecule type" value="Genomic_DNA"/>
</dbReference>